<evidence type="ECO:0000256" key="8">
    <source>
        <dbReference type="SAM" id="Coils"/>
    </source>
</evidence>
<feature type="compositionally biased region" description="Basic and acidic residues" evidence="9">
    <location>
        <begin position="375"/>
        <end position="384"/>
    </location>
</feature>
<comment type="subcellular location">
    <subcellularLocation>
        <location evidence="1 7">Nucleus</location>
    </subcellularLocation>
</comment>
<evidence type="ECO:0000256" key="6">
    <source>
        <dbReference type="ARBA" id="ARBA00023242"/>
    </source>
</evidence>
<dbReference type="RefSeq" id="XP_018734919.1">
    <property type="nucleotide sequence ID" value="XM_018882651.1"/>
</dbReference>
<feature type="region of interest" description="Disordered" evidence="9">
    <location>
        <begin position="188"/>
        <end position="207"/>
    </location>
</feature>
<evidence type="ECO:0000256" key="1">
    <source>
        <dbReference type="ARBA" id="ARBA00004123"/>
    </source>
</evidence>
<keyword evidence="4 7" id="KW-0238">DNA-binding</keyword>
<comment type="similarity">
    <text evidence="2 7">Belongs to the TFIIF alpha subunit family.</text>
</comment>
<keyword evidence="5 7" id="KW-0804">Transcription</keyword>
<evidence type="ECO:0000256" key="4">
    <source>
        <dbReference type="ARBA" id="ARBA00023125"/>
    </source>
</evidence>
<dbReference type="Proteomes" id="UP000189580">
    <property type="component" value="Chromosome a"/>
</dbReference>
<dbReference type="SUPFAM" id="SSF50916">
    <property type="entry name" value="Rap30/74 interaction domains"/>
    <property type="match status" value="1"/>
</dbReference>
<organism evidence="10 11">
    <name type="scientific">Sugiyamaella lignohabitans</name>
    <dbReference type="NCBI Taxonomy" id="796027"/>
    <lineage>
        <taxon>Eukaryota</taxon>
        <taxon>Fungi</taxon>
        <taxon>Dikarya</taxon>
        <taxon>Ascomycota</taxon>
        <taxon>Saccharomycotina</taxon>
        <taxon>Dipodascomycetes</taxon>
        <taxon>Dipodascales</taxon>
        <taxon>Trichomonascaceae</taxon>
        <taxon>Sugiyamaella</taxon>
    </lineage>
</organism>
<dbReference type="KEGG" id="slb:AWJ20_695"/>
<evidence type="ECO:0000256" key="9">
    <source>
        <dbReference type="SAM" id="MobiDB-lite"/>
    </source>
</evidence>
<dbReference type="GO" id="GO:0001096">
    <property type="term" value="F:TFIIF-class transcription factor complex binding"/>
    <property type="evidence" value="ECO:0007669"/>
    <property type="project" value="TreeGrafter"/>
</dbReference>
<accession>A0A167D3X1</accession>
<feature type="compositionally biased region" description="Low complexity" evidence="9">
    <location>
        <begin position="61"/>
        <end position="85"/>
    </location>
</feature>
<evidence type="ECO:0000313" key="10">
    <source>
        <dbReference type="EMBL" id="ANB12442.1"/>
    </source>
</evidence>
<dbReference type="GO" id="GO:0005674">
    <property type="term" value="C:transcription factor TFIIF complex"/>
    <property type="evidence" value="ECO:0007669"/>
    <property type="project" value="TreeGrafter"/>
</dbReference>
<dbReference type="EMBL" id="CP014501">
    <property type="protein sequence ID" value="ANB12442.1"/>
    <property type="molecule type" value="Genomic_DNA"/>
</dbReference>
<evidence type="ECO:0000256" key="5">
    <source>
        <dbReference type="ARBA" id="ARBA00023163"/>
    </source>
</evidence>
<evidence type="ECO:0000256" key="3">
    <source>
        <dbReference type="ARBA" id="ARBA00023015"/>
    </source>
</evidence>
<dbReference type="InterPro" id="IPR008851">
    <property type="entry name" value="TFIIF-alpha"/>
</dbReference>
<dbReference type="AlphaFoldDB" id="A0A167D3X1"/>
<evidence type="ECO:0000256" key="2">
    <source>
        <dbReference type="ARBA" id="ARBA00005249"/>
    </source>
</evidence>
<keyword evidence="3 7" id="KW-0805">Transcription regulation</keyword>
<dbReference type="GO" id="GO:0016251">
    <property type="term" value="F:RNA polymerase II general transcription initiation factor activity"/>
    <property type="evidence" value="ECO:0007669"/>
    <property type="project" value="TreeGrafter"/>
</dbReference>
<dbReference type="GO" id="GO:0032968">
    <property type="term" value="P:positive regulation of transcription elongation by RNA polymerase II"/>
    <property type="evidence" value="ECO:0007669"/>
    <property type="project" value="InterPro"/>
</dbReference>
<keyword evidence="6 7" id="KW-0539">Nucleus</keyword>
<protein>
    <recommendedName>
        <fullName evidence="7">Transcription initiation factor IIF subunit alpha</fullName>
    </recommendedName>
</protein>
<dbReference type="Pfam" id="PF05793">
    <property type="entry name" value="TFIIF_alpha"/>
    <property type="match status" value="1"/>
</dbReference>
<evidence type="ECO:0000256" key="7">
    <source>
        <dbReference type="RuleBase" id="RU366044"/>
    </source>
</evidence>
<sequence length="662" mass="73485">MSSSSNPLISRVKRRPPPPNPLRRPNANPLVKREPRDSANGVKPAVQVKREKDDTKPIIASASSGSGVKSSSSSSSSTSSSATESYTDFTLRSCSAEEVKVARHHIIKFHSRTPVNPATDFTPPVRFHRKDPRNLQFQLTLSELEQRQKDIEQSNAQLEQSLKDQEAKAKEAAAASLAAGVAPEPAPKADMSVVAPDGGARRSARPFEKKTRQVILGDEQSRKLRYEEYYPWIMEDFDGKNTWVGNYEAAQSDSYVLFVFDKDGFKMVPAEKWYKMTPRNKYTTLTVEEAEQRMEKKSNVPRWIMKHIAEEQQTQAQDRSYNARRRFRTVDGATSGTSPTRGRDDDHDEIDFDEEFADDEEAPIMDGNEEDVKEVEEKIKREQRNANTIGVAPDDDNEDLFNNPDEPKMGKEGRKLKKYLRSLEKNAYYESDDEENPYASSSEDTDDDEISSATTPAVKEEPDAASSAANGNINGVTVKREDSANPSSRPSSQSPPPIPLPRKVTAKKKYKNLPPGMVVLHLSPSSLSNFPPDLWNPNAKRRREVSPDSNSSETGGEIKKIKLRSPSPPQPSAVATSSSVPSASVSPAATTTTSDPGNSDDLLTADDVRSVITANRVNAKQLLGILKPKLRRHPQNHERLKQLLREMAKIHNGVLVLKGSSN</sequence>
<evidence type="ECO:0000313" key="11">
    <source>
        <dbReference type="Proteomes" id="UP000189580"/>
    </source>
</evidence>
<gene>
    <name evidence="10" type="primary">TFG1</name>
    <name evidence="10" type="ORF">AWJ20_695</name>
</gene>
<feature type="compositionally biased region" description="Polar residues" evidence="9">
    <location>
        <begin position="311"/>
        <end position="320"/>
    </location>
</feature>
<dbReference type="OrthoDB" id="76676at2759"/>
<name>A0A167D3X1_9ASCO</name>
<feature type="region of interest" description="Disordered" evidence="9">
    <location>
        <begin position="311"/>
        <end position="603"/>
    </location>
</feature>
<feature type="coiled-coil region" evidence="8">
    <location>
        <begin position="141"/>
        <end position="175"/>
    </location>
</feature>
<feature type="compositionally biased region" description="Acidic residues" evidence="9">
    <location>
        <begin position="346"/>
        <end position="374"/>
    </location>
</feature>
<feature type="compositionally biased region" description="Low complexity" evidence="9">
    <location>
        <begin position="572"/>
        <end position="594"/>
    </location>
</feature>
<dbReference type="PANTHER" id="PTHR13011:SF0">
    <property type="entry name" value="GENERAL TRANSCRIPTION FACTOR IIF SUBUNIT 1"/>
    <property type="match status" value="1"/>
</dbReference>
<keyword evidence="11" id="KW-1185">Reference proteome</keyword>
<dbReference type="GeneID" id="30037755"/>
<dbReference type="PANTHER" id="PTHR13011">
    <property type="entry name" value="TFIIF-ALPHA"/>
    <property type="match status" value="1"/>
</dbReference>
<dbReference type="InterPro" id="IPR011039">
    <property type="entry name" value="TFIIF_interaction"/>
</dbReference>
<feature type="region of interest" description="Disordered" evidence="9">
    <location>
        <begin position="1"/>
        <end position="88"/>
    </location>
</feature>
<dbReference type="GO" id="GO:0006367">
    <property type="term" value="P:transcription initiation at RNA polymerase II promoter"/>
    <property type="evidence" value="ECO:0007669"/>
    <property type="project" value="InterPro"/>
</dbReference>
<dbReference type="GO" id="GO:0003677">
    <property type="term" value="F:DNA binding"/>
    <property type="evidence" value="ECO:0007669"/>
    <property type="project" value="UniProtKB-KW"/>
</dbReference>
<keyword evidence="8" id="KW-0175">Coiled coil</keyword>
<comment type="function">
    <text evidence="7">TFIIF is a general transcription initiation factor that binds to RNA polymerase II and helps to recruit it to the initiation complex in collaboration with TFIIB. It promotes transcription elongation.</text>
</comment>
<proteinExistence type="inferred from homology"/>
<reference evidence="10 11" key="1">
    <citation type="submission" date="2016-02" db="EMBL/GenBank/DDBJ databases">
        <title>Complete genome sequence and transcriptome regulation of the pentose utilising yeast Sugiyamaella lignohabitans.</title>
        <authorList>
            <person name="Bellasio M."/>
            <person name="Peymann A."/>
            <person name="Valli M."/>
            <person name="Sipitzky M."/>
            <person name="Graf A."/>
            <person name="Sauer M."/>
            <person name="Marx H."/>
            <person name="Mattanovich D."/>
        </authorList>
    </citation>
    <scope>NUCLEOTIDE SEQUENCE [LARGE SCALE GENOMIC DNA]</scope>
    <source>
        <strain evidence="10 11">CBS 10342</strain>
    </source>
</reference>